<evidence type="ECO:0000313" key="8">
    <source>
        <dbReference type="EMBL" id="OZS78349.1"/>
    </source>
</evidence>
<feature type="transmembrane region" description="Helical" evidence="6">
    <location>
        <begin position="264"/>
        <end position="282"/>
    </location>
</feature>
<keyword evidence="4 6" id="KW-1133">Transmembrane helix</keyword>
<keyword evidence="3 6" id="KW-0812">Transmembrane</keyword>
<feature type="transmembrane region" description="Helical" evidence="6">
    <location>
        <begin position="53"/>
        <end position="74"/>
    </location>
</feature>
<evidence type="ECO:0000313" key="9">
    <source>
        <dbReference type="Proteomes" id="UP000217065"/>
    </source>
</evidence>
<feature type="transmembrane region" description="Helical" evidence="6">
    <location>
        <begin position="325"/>
        <end position="349"/>
    </location>
</feature>
<dbReference type="GO" id="GO:0005886">
    <property type="term" value="C:plasma membrane"/>
    <property type="evidence" value="ECO:0007669"/>
    <property type="project" value="UniProtKB-SubCell"/>
</dbReference>
<dbReference type="Gene3D" id="1.20.1250.20">
    <property type="entry name" value="MFS general substrate transporter like domains"/>
    <property type="match status" value="1"/>
</dbReference>
<feature type="transmembrane region" description="Helical" evidence="6">
    <location>
        <begin position="294"/>
        <end position="313"/>
    </location>
</feature>
<keyword evidence="2" id="KW-0813">Transport</keyword>
<keyword evidence="5 6" id="KW-0472">Membrane</keyword>
<protein>
    <submittedName>
        <fullName evidence="8">MFS transporter</fullName>
    </submittedName>
</protein>
<gene>
    <name evidence="8" type="ORF">CF394_06210</name>
</gene>
<evidence type="ECO:0000256" key="5">
    <source>
        <dbReference type="ARBA" id="ARBA00023136"/>
    </source>
</evidence>
<dbReference type="EMBL" id="NOKQ01000196">
    <property type="protein sequence ID" value="OZS78349.1"/>
    <property type="molecule type" value="Genomic_DNA"/>
</dbReference>
<name>A0A264W445_9BACL</name>
<dbReference type="Proteomes" id="UP000217065">
    <property type="component" value="Unassembled WGS sequence"/>
</dbReference>
<dbReference type="InterPro" id="IPR011701">
    <property type="entry name" value="MFS"/>
</dbReference>
<feature type="transmembrane region" description="Helical" evidence="6">
    <location>
        <begin position="390"/>
        <end position="408"/>
    </location>
</feature>
<dbReference type="PANTHER" id="PTHR23534:SF1">
    <property type="entry name" value="MAJOR FACILITATOR SUPERFAMILY PROTEIN"/>
    <property type="match status" value="1"/>
</dbReference>
<evidence type="ECO:0000256" key="4">
    <source>
        <dbReference type="ARBA" id="ARBA00022989"/>
    </source>
</evidence>
<proteinExistence type="predicted"/>
<feature type="domain" description="Major facilitator superfamily (MFS) profile" evidence="7">
    <location>
        <begin position="21"/>
        <end position="412"/>
    </location>
</feature>
<dbReference type="Pfam" id="PF07690">
    <property type="entry name" value="MFS_1"/>
    <property type="match status" value="1"/>
</dbReference>
<evidence type="ECO:0000256" key="2">
    <source>
        <dbReference type="ARBA" id="ARBA00022448"/>
    </source>
</evidence>
<sequence>MHFSDNQQLNEEKRQTLYKRTLWIVVFSQFFGGAGLAAGITVGALIARDLFGLTALTGLPAALFTLGSAATAFTIGRLTQKIGRRIGLGSGFLLGGVGAIGVIIGTTMEWVPLFFAALFVYGAGTATNLQARYAGTDLAKPNQRGKAVSTALVATTVGAVAGPNLVEPMGQVALAIGLPALTGPFILAAVAYILAGVVLFIGLRPDPFLVAQELSAATHVVKDAIEERTSMAGVYLAGAVLVVTQFVMVAIMTMTPIHMEGHGAALKAVGLVISLHVAAMYLPSLVTGVVVDRVGRIPMILASSVTLGTAGLMTLQASGDNLVEMIIPLVLLGIGWNFGLIAGTSLLIDSTSLSVRARYQGTLDVLVAISGTLGSLTSGIVVGLFSYGDLGLVGMCLALLLVPALWIYKQKR</sequence>
<feature type="transmembrane region" description="Helical" evidence="6">
    <location>
        <begin position="110"/>
        <end position="127"/>
    </location>
</feature>
<dbReference type="AlphaFoldDB" id="A0A264W445"/>
<feature type="transmembrane region" description="Helical" evidence="6">
    <location>
        <begin position="232"/>
        <end position="252"/>
    </location>
</feature>
<dbReference type="InterPro" id="IPR036259">
    <property type="entry name" value="MFS_trans_sf"/>
</dbReference>
<comment type="subcellular location">
    <subcellularLocation>
        <location evidence="1">Cell membrane</location>
        <topology evidence="1">Multi-pass membrane protein</topology>
    </subcellularLocation>
</comment>
<comment type="caution">
    <text evidence="8">The sequence shown here is derived from an EMBL/GenBank/DDBJ whole genome shotgun (WGS) entry which is preliminary data.</text>
</comment>
<feature type="transmembrane region" description="Helical" evidence="6">
    <location>
        <begin position="86"/>
        <end position="104"/>
    </location>
</feature>
<dbReference type="SUPFAM" id="SSF103473">
    <property type="entry name" value="MFS general substrate transporter"/>
    <property type="match status" value="1"/>
</dbReference>
<feature type="transmembrane region" description="Helical" evidence="6">
    <location>
        <begin position="361"/>
        <end position="384"/>
    </location>
</feature>
<dbReference type="GO" id="GO:0022857">
    <property type="term" value="F:transmembrane transporter activity"/>
    <property type="evidence" value="ECO:0007669"/>
    <property type="project" value="InterPro"/>
</dbReference>
<dbReference type="RefSeq" id="WP_094942369.1">
    <property type="nucleotide sequence ID" value="NZ_NOKQ01000196.1"/>
</dbReference>
<dbReference type="OrthoDB" id="9776171at2"/>
<keyword evidence="9" id="KW-1185">Reference proteome</keyword>
<organism evidence="8 9">
    <name type="scientific">Tetzosporium hominis</name>
    <dbReference type="NCBI Taxonomy" id="2020506"/>
    <lineage>
        <taxon>Bacteria</taxon>
        <taxon>Bacillati</taxon>
        <taxon>Bacillota</taxon>
        <taxon>Bacilli</taxon>
        <taxon>Bacillales</taxon>
        <taxon>Caryophanaceae</taxon>
        <taxon>Tetzosporium</taxon>
    </lineage>
</organism>
<evidence type="ECO:0000256" key="6">
    <source>
        <dbReference type="SAM" id="Phobius"/>
    </source>
</evidence>
<feature type="transmembrane region" description="Helical" evidence="6">
    <location>
        <begin position="172"/>
        <end position="201"/>
    </location>
</feature>
<dbReference type="PROSITE" id="PS50850">
    <property type="entry name" value="MFS"/>
    <property type="match status" value="1"/>
</dbReference>
<dbReference type="InterPro" id="IPR020846">
    <property type="entry name" value="MFS_dom"/>
</dbReference>
<accession>A0A264W445</accession>
<reference evidence="8 9" key="1">
    <citation type="submission" date="2017-07" db="EMBL/GenBank/DDBJ databases">
        <title>Tetzosporium hominis gen.nov. sp.nov.</title>
        <authorList>
            <person name="Tetz G."/>
            <person name="Tetz V."/>
        </authorList>
    </citation>
    <scope>NUCLEOTIDE SEQUENCE [LARGE SCALE GENOMIC DNA]</scope>
    <source>
        <strain evidence="8 9">VT-49</strain>
    </source>
</reference>
<feature type="transmembrane region" description="Helical" evidence="6">
    <location>
        <begin position="21"/>
        <end position="47"/>
    </location>
</feature>
<evidence type="ECO:0000256" key="1">
    <source>
        <dbReference type="ARBA" id="ARBA00004651"/>
    </source>
</evidence>
<dbReference type="PANTHER" id="PTHR23534">
    <property type="entry name" value="MFS PERMEASE"/>
    <property type="match status" value="1"/>
</dbReference>
<evidence type="ECO:0000259" key="7">
    <source>
        <dbReference type="PROSITE" id="PS50850"/>
    </source>
</evidence>
<evidence type="ECO:0000256" key="3">
    <source>
        <dbReference type="ARBA" id="ARBA00022692"/>
    </source>
</evidence>
<feature type="transmembrane region" description="Helical" evidence="6">
    <location>
        <begin position="147"/>
        <end position="166"/>
    </location>
</feature>